<sequence length="456" mass="47802">MYVNGPPLLAVEQNNAQLAVVALELAAGVDDMAALELIAAEEAAPLDTAMVEVGTNEIIELLGAKVDSELETEVTGSELKVTVGYETEDVPLSKAELAAEDTDEVSSDTVELADADTDSDKVALETVGTLELDSRPVDELAIPETLLDSTAEVETTGGVEVADAEADPELAEVSEVDADSDNVRLLEADAETAELEIVCTEELAATVEEDSIDILVLPGSEEVSKTVEVPTEDSVGTKVESDAVLPGSEDVSRAVEVSTVNSVDNAVEDWTGNSEVATIEEITFDEVAAIPEEIEELSLTGFDVLAAAEEDPGAVERTLLLVGTASEDKVLLTEIYTEDNCDSEILKVGSTEEESRDERLDTTAELGRVGSTLPWDETGTIDEEGLPELLGIDVDSGILLPEEVVSEALLVAAGFEVDWLETIGAVVVIDSGPALDVGKAEDVATVDDGAAEQKLG</sequence>
<dbReference type="RefSeq" id="XP_038804086.1">
    <property type="nucleotide sequence ID" value="XM_038959547.1"/>
</dbReference>
<comment type="caution">
    <text evidence="1">The sequence shown here is derived from an EMBL/GenBank/DDBJ whole genome shotgun (WGS) entry which is preliminary data.</text>
</comment>
<accession>A0ABQ7I4F5</accession>
<dbReference type="EMBL" id="RCSX01000055">
    <property type="protein sequence ID" value="KAF7911659.1"/>
    <property type="molecule type" value="Genomic_DNA"/>
</dbReference>
<keyword evidence="2" id="KW-1185">Reference proteome</keyword>
<evidence type="ECO:0000313" key="2">
    <source>
        <dbReference type="Proteomes" id="UP000783213"/>
    </source>
</evidence>
<dbReference type="GeneID" id="62238694"/>
<dbReference type="Proteomes" id="UP000783213">
    <property type="component" value="Unassembled WGS sequence"/>
</dbReference>
<gene>
    <name evidence="1" type="ORF">EAE98_011923</name>
</gene>
<proteinExistence type="predicted"/>
<evidence type="ECO:0000313" key="1">
    <source>
        <dbReference type="EMBL" id="KAF7911659.1"/>
    </source>
</evidence>
<protein>
    <submittedName>
        <fullName evidence="1">Uncharacterized protein</fullName>
    </submittedName>
</protein>
<reference evidence="1 2" key="1">
    <citation type="journal article" date="2020" name="Genome Biol. Evol.">
        <title>Comparative genomics of Sclerotiniaceae.</title>
        <authorList>
            <person name="Valero Jimenez C.A."/>
            <person name="Steentjes M."/>
            <person name="Scholten O.E."/>
            <person name="Van Kan J.A.L."/>
        </authorList>
    </citation>
    <scope>NUCLEOTIDE SEQUENCE [LARGE SCALE GENOMIC DNA]</scope>
    <source>
        <strain evidence="1 2">B1</strain>
    </source>
</reference>
<organism evidence="1 2">
    <name type="scientific">Botrytis deweyae</name>
    <dbReference type="NCBI Taxonomy" id="2478750"/>
    <lineage>
        <taxon>Eukaryota</taxon>
        <taxon>Fungi</taxon>
        <taxon>Dikarya</taxon>
        <taxon>Ascomycota</taxon>
        <taxon>Pezizomycotina</taxon>
        <taxon>Leotiomycetes</taxon>
        <taxon>Helotiales</taxon>
        <taxon>Sclerotiniaceae</taxon>
        <taxon>Botrytis</taxon>
    </lineage>
</organism>
<name>A0ABQ7I4F5_9HELO</name>